<dbReference type="Proteomes" id="UP001501358">
    <property type="component" value="Unassembled WGS sequence"/>
</dbReference>
<protein>
    <recommendedName>
        <fullName evidence="4">Cyanobacterial TRADD-N associated 2 transmembrane domain-containing protein</fullName>
    </recommendedName>
</protein>
<reference evidence="5 6" key="1">
    <citation type="journal article" date="2019" name="Int. J. Syst. Evol. Microbiol.">
        <title>The Global Catalogue of Microorganisms (GCM) 10K type strain sequencing project: providing services to taxonomists for standard genome sequencing and annotation.</title>
        <authorList>
            <consortium name="The Broad Institute Genomics Platform"/>
            <consortium name="The Broad Institute Genome Sequencing Center for Infectious Disease"/>
            <person name="Wu L."/>
            <person name="Ma J."/>
        </authorList>
    </citation>
    <scope>NUCLEOTIDE SEQUENCE [LARGE SCALE GENOMIC DNA]</scope>
    <source>
        <strain evidence="5 6">JCM 6307</strain>
    </source>
</reference>
<feature type="coiled-coil region" evidence="1">
    <location>
        <begin position="45"/>
        <end position="79"/>
    </location>
</feature>
<dbReference type="Pfam" id="PF20712">
    <property type="entry name" value="CyanoTRADDas_TM"/>
    <property type="match status" value="1"/>
</dbReference>
<name>A0ABN3MTV9_9ACTN</name>
<keyword evidence="3" id="KW-0812">Transmembrane</keyword>
<evidence type="ECO:0000259" key="4">
    <source>
        <dbReference type="Pfam" id="PF20712"/>
    </source>
</evidence>
<proteinExistence type="predicted"/>
<gene>
    <name evidence="5" type="ORF">GCM10010406_50710</name>
</gene>
<feature type="transmembrane region" description="Helical" evidence="3">
    <location>
        <begin position="171"/>
        <end position="190"/>
    </location>
</feature>
<comment type="caution">
    <text evidence="5">The sequence shown here is derived from an EMBL/GenBank/DDBJ whole genome shotgun (WGS) entry which is preliminary data.</text>
</comment>
<keyword evidence="1" id="KW-0175">Coiled coil</keyword>
<evidence type="ECO:0000313" key="6">
    <source>
        <dbReference type="Proteomes" id="UP001501358"/>
    </source>
</evidence>
<evidence type="ECO:0000256" key="1">
    <source>
        <dbReference type="SAM" id="Coils"/>
    </source>
</evidence>
<feature type="domain" description="Cyanobacterial TRADD-N associated 2 transmembrane" evidence="4">
    <location>
        <begin position="135"/>
        <end position="204"/>
    </location>
</feature>
<accession>A0ABN3MTV9</accession>
<feature type="region of interest" description="Disordered" evidence="2">
    <location>
        <begin position="249"/>
        <end position="270"/>
    </location>
</feature>
<evidence type="ECO:0000256" key="3">
    <source>
        <dbReference type="SAM" id="Phobius"/>
    </source>
</evidence>
<dbReference type="EMBL" id="BAAATA010000043">
    <property type="protein sequence ID" value="GAA2507983.1"/>
    <property type="molecule type" value="Genomic_DNA"/>
</dbReference>
<keyword evidence="3" id="KW-0472">Membrane</keyword>
<evidence type="ECO:0000313" key="5">
    <source>
        <dbReference type="EMBL" id="GAA2507983.1"/>
    </source>
</evidence>
<evidence type="ECO:0000256" key="2">
    <source>
        <dbReference type="SAM" id="MobiDB-lite"/>
    </source>
</evidence>
<organism evidence="5 6">
    <name type="scientific">Streptomyces thermolineatus</name>
    <dbReference type="NCBI Taxonomy" id="44033"/>
    <lineage>
        <taxon>Bacteria</taxon>
        <taxon>Bacillati</taxon>
        <taxon>Actinomycetota</taxon>
        <taxon>Actinomycetes</taxon>
        <taxon>Kitasatosporales</taxon>
        <taxon>Streptomycetaceae</taxon>
        <taxon>Streptomyces</taxon>
    </lineage>
</organism>
<keyword evidence="6" id="KW-1185">Reference proteome</keyword>
<keyword evidence="3" id="KW-1133">Transmembrane helix</keyword>
<sequence length="270" mass="28441">MNLLSFIAAGVFVSAFRGDYPLEENLKIVSSVAAVTGLANAILFLRDDQKQVAESRQRVRAAEQDLEEALRSRATATDLSHGAVVTGGTLHGAALAGPDAFLHEEDAGRSNPARLALPELWKVTHGRLDMYHGIATRQANHSFRNAQFAMLTGFVLLVVFVVIALNASTTAGAVVAGGLGAVAAALAGYVSHTFVRSQESAAAHLRSYFDQPLEFARYLAAERLIQDSELDSAQRAEVLTALVQAMVAGPQPPPDATGQQLGAAGASRPA</sequence>
<feature type="transmembrane region" description="Helical" evidence="3">
    <location>
        <begin position="146"/>
        <end position="165"/>
    </location>
</feature>
<dbReference type="InterPro" id="IPR048567">
    <property type="entry name" value="CyanoTRADDas_TM"/>
</dbReference>